<organism evidence="1 2">
    <name type="scientific">Sinorhizobium medicae</name>
    <dbReference type="NCBI Taxonomy" id="110321"/>
    <lineage>
        <taxon>Bacteria</taxon>
        <taxon>Pseudomonadati</taxon>
        <taxon>Pseudomonadota</taxon>
        <taxon>Alphaproteobacteria</taxon>
        <taxon>Hyphomicrobiales</taxon>
        <taxon>Rhizobiaceae</taxon>
        <taxon>Sinorhizobium/Ensifer group</taxon>
        <taxon>Sinorhizobium</taxon>
    </lineage>
</organism>
<evidence type="ECO:0000313" key="2">
    <source>
        <dbReference type="Proteomes" id="UP000507954"/>
    </source>
</evidence>
<gene>
    <name evidence="1" type="ORF">EMEDMD4_790309</name>
</gene>
<name>A0A508X600_9HYPH</name>
<evidence type="ECO:0000313" key="1">
    <source>
        <dbReference type="EMBL" id="VTZ65285.1"/>
    </source>
</evidence>
<dbReference type="Proteomes" id="UP000507954">
    <property type="component" value="Unassembled WGS sequence"/>
</dbReference>
<dbReference type="AlphaFoldDB" id="A0A508X600"/>
<accession>A0A508X600</accession>
<proteinExistence type="predicted"/>
<dbReference type="EMBL" id="CABFNB010000149">
    <property type="protein sequence ID" value="VTZ65285.1"/>
    <property type="molecule type" value="Genomic_DNA"/>
</dbReference>
<protein>
    <submittedName>
        <fullName evidence="1">Uncharacterized protein</fullName>
    </submittedName>
</protein>
<sequence length="61" mass="6744">MAPEVWLGHPFPPVLPQVASVASRSQTVNSNFARPIAYDDLKAVEGTVRHECYSRAIFSTK</sequence>
<reference evidence="1 2" key="1">
    <citation type="submission" date="2019-06" db="EMBL/GenBank/DDBJ databases">
        <authorList>
            <person name="Le Quere A."/>
            <person name="Colella S."/>
        </authorList>
    </citation>
    <scope>NUCLEOTIDE SEQUENCE [LARGE SCALE GENOMIC DNA]</scope>
    <source>
        <strain evidence="1">EmedicaeMD41</strain>
    </source>
</reference>